<evidence type="ECO:0000256" key="6">
    <source>
        <dbReference type="ARBA" id="ARBA00023026"/>
    </source>
</evidence>
<feature type="transmembrane region" description="Helical" evidence="7">
    <location>
        <begin position="7"/>
        <end position="26"/>
    </location>
</feature>
<sequence length="470" mass="53148">MTEKSQVFDTCVVMLFYVVLLAVAAFPRSIYAASTEFQIATPDTRASSVSLTTAHHDIALNRLLRIHTSTTDEGERGISTSAVASLTNSLKSTFTSQQLDDLLQKGNSVDDAFKLMSLDNAADGLLANPHLTAWIDYMKLYNNANPTKKASLIAILTKYYGDDGVAKIIEAAKKVRDTSRMAKRLQTEQIQRWLVLEKSPKDVYKLLKLNDGFFKLSKFEKYDVFEKPQLATWVAYVDEFNKANPSKTTTTYSILVSHYNDKTLANLLIAAKEVSSTEKIAIRVQGEQTQHWLTTGKLPSDIFTMFRLDKEGDKLLGNPLFAAFVKYADEFHFFHANAELATLPTILKYHSSAELAHMIVMASKSPNTENIANRLQSELFRYWFKKKETPVKMLSVLQLVDAGSKLTVHPLLNVWFEYIVYYSKMEPKKKLYLETALRSHFSKNVILEALSEALKVPGMAKIVDKVKLYY</sequence>
<evidence type="ECO:0000313" key="9">
    <source>
        <dbReference type="EMBL" id="GMF36249.1"/>
    </source>
</evidence>
<organism evidence="9 10">
    <name type="scientific">Phytophthora lilii</name>
    <dbReference type="NCBI Taxonomy" id="2077276"/>
    <lineage>
        <taxon>Eukaryota</taxon>
        <taxon>Sar</taxon>
        <taxon>Stramenopiles</taxon>
        <taxon>Oomycota</taxon>
        <taxon>Peronosporomycetes</taxon>
        <taxon>Peronosporales</taxon>
        <taxon>Peronosporaceae</taxon>
        <taxon>Phytophthora</taxon>
    </lineage>
</organism>
<comment type="caution">
    <text evidence="9">The sequence shown here is derived from an EMBL/GenBank/DDBJ whole genome shotgun (WGS) entry which is preliminary data.</text>
</comment>
<dbReference type="InterPro" id="IPR031825">
    <property type="entry name" value="RXLR"/>
</dbReference>
<dbReference type="Pfam" id="PF16810">
    <property type="entry name" value="RXLR"/>
    <property type="match status" value="1"/>
</dbReference>
<dbReference type="AlphaFoldDB" id="A0A9W6XDA4"/>
<keyword evidence="5" id="KW-0732">Signal</keyword>
<dbReference type="EMBL" id="BSXW01001374">
    <property type="protein sequence ID" value="GMF36249.1"/>
    <property type="molecule type" value="Genomic_DNA"/>
</dbReference>
<proteinExistence type="inferred from homology"/>
<comment type="subcellular location">
    <subcellularLocation>
        <location evidence="1">Host cell</location>
    </subcellularLocation>
    <subcellularLocation>
        <location evidence="2">Secreted</location>
    </subcellularLocation>
</comment>
<evidence type="ECO:0000256" key="3">
    <source>
        <dbReference type="ARBA" id="ARBA00010400"/>
    </source>
</evidence>
<dbReference type="Proteomes" id="UP001165083">
    <property type="component" value="Unassembled WGS sequence"/>
</dbReference>
<gene>
    <name evidence="9" type="ORF">Plil01_001534300</name>
</gene>
<keyword evidence="7" id="KW-0812">Transmembrane</keyword>
<feature type="domain" description="RxLR effector PexRD54 WY" evidence="8">
    <location>
        <begin position="188"/>
        <end position="237"/>
    </location>
</feature>
<protein>
    <submittedName>
        <fullName evidence="9">Unnamed protein product</fullName>
    </submittedName>
</protein>
<keyword evidence="10" id="KW-1185">Reference proteome</keyword>
<name>A0A9W6XDA4_9STRA</name>
<reference evidence="9" key="1">
    <citation type="submission" date="2023-04" db="EMBL/GenBank/DDBJ databases">
        <title>Phytophthora lilii NBRC 32176.</title>
        <authorList>
            <person name="Ichikawa N."/>
            <person name="Sato H."/>
            <person name="Tonouchi N."/>
        </authorList>
    </citation>
    <scope>NUCLEOTIDE SEQUENCE</scope>
    <source>
        <strain evidence="9">NBRC 32176</strain>
    </source>
</reference>
<keyword evidence="6" id="KW-0843">Virulence</keyword>
<accession>A0A9W6XDA4</accession>
<dbReference type="Pfam" id="PF22748">
    <property type="entry name" value="PexRD54_WY"/>
    <property type="match status" value="2"/>
</dbReference>
<feature type="domain" description="RxLR effector PexRD54 WY" evidence="8">
    <location>
        <begin position="287"/>
        <end position="327"/>
    </location>
</feature>
<comment type="similarity">
    <text evidence="3">Belongs to the RxLR effector family.</text>
</comment>
<evidence type="ECO:0000256" key="1">
    <source>
        <dbReference type="ARBA" id="ARBA00004340"/>
    </source>
</evidence>
<dbReference type="InterPro" id="IPR054463">
    <property type="entry name" value="PexRD54_WY"/>
</dbReference>
<evidence type="ECO:0000256" key="5">
    <source>
        <dbReference type="ARBA" id="ARBA00022729"/>
    </source>
</evidence>
<keyword evidence="4" id="KW-0964">Secreted</keyword>
<dbReference type="OrthoDB" id="124537at2759"/>
<evidence type="ECO:0000313" key="10">
    <source>
        <dbReference type="Proteomes" id="UP001165083"/>
    </source>
</evidence>
<dbReference type="GO" id="GO:0043657">
    <property type="term" value="C:host cell"/>
    <property type="evidence" value="ECO:0007669"/>
    <property type="project" value="UniProtKB-SubCell"/>
</dbReference>
<evidence type="ECO:0000256" key="7">
    <source>
        <dbReference type="SAM" id="Phobius"/>
    </source>
</evidence>
<keyword evidence="7" id="KW-1133">Transmembrane helix</keyword>
<evidence type="ECO:0000259" key="8">
    <source>
        <dbReference type="Pfam" id="PF22748"/>
    </source>
</evidence>
<evidence type="ECO:0000256" key="2">
    <source>
        <dbReference type="ARBA" id="ARBA00004613"/>
    </source>
</evidence>
<keyword evidence="7" id="KW-0472">Membrane</keyword>
<dbReference type="GO" id="GO:0005576">
    <property type="term" value="C:extracellular region"/>
    <property type="evidence" value="ECO:0007669"/>
    <property type="project" value="UniProtKB-SubCell"/>
</dbReference>
<evidence type="ECO:0000256" key="4">
    <source>
        <dbReference type="ARBA" id="ARBA00022525"/>
    </source>
</evidence>